<evidence type="ECO:0000313" key="2">
    <source>
        <dbReference type="Proteomes" id="UP000250235"/>
    </source>
</evidence>
<gene>
    <name evidence="1" type="ORF">F511_47311</name>
</gene>
<dbReference type="Proteomes" id="UP000250235">
    <property type="component" value="Unassembled WGS sequence"/>
</dbReference>
<accession>A0A2Z6ZRB7</accession>
<dbReference type="AlphaFoldDB" id="A0A2Z6ZRB7"/>
<keyword evidence="2" id="KW-1185">Reference proteome</keyword>
<organism evidence="1 2">
    <name type="scientific">Dorcoceras hygrometricum</name>
    <dbReference type="NCBI Taxonomy" id="472368"/>
    <lineage>
        <taxon>Eukaryota</taxon>
        <taxon>Viridiplantae</taxon>
        <taxon>Streptophyta</taxon>
        <taxon>Embryophyta</taxon>
        <taxon>Tracheophyta</taxon>
        <taxon>Spermatophyta</taxon>
        <taxon>Magnoliopsida</taxon>
        <taxon>eudicotyledons</taxon>
        <taxon>Gunneridae</taxon>
        <taxon>Pentapetalae</taxon>
        <taxon>asterids</taxon>
        <taxon>lamiids</taxon>
        <taxon>Lamiales</taxon>
        <taxon>Gesneriaceae</taxon>
        <taxon>Didymocarpoideae</taxon>
        <taxon>Trichosporeae</taxon>
        <taxon>Loxocarpinae</taxon>
        <taxon>Dorcoceras</taxon>
    </lineage>
</organism>
<reference evidence="1 2" key="1">
    <citation type="journal article" date="2015" name="Proc. Natl. Acad. Sci. U.S.A.">
        <title>The resurrection genome of Boea hygrometrica: A blueprint for survival of dehydration.</title>
        <authorList>
            <person name="Xiao L."/>
            <person name="Yang G."/>
            <person name="Zhang L."/>
            <person name="Yang X."/>
            <person name="Zhao S."/>
            <person name="Ji Z."/>
            <person name="Zhou Q."/>
            <person name="Hu M."/>
            <person name="Wang Y."/>
            <person name="Chen M."/>
            <person name="Xu Y."/>
            <person name="Jin H."/>
            <person name="Xiao X."/>
            <person name="Hu G."/>
            <person name="Bao F."/>
            <person name="Hu Y."/>
            <person name="Wan P."/>
            <person name="Li L."/>
            <person name="Deng X."/>
            <person name="Kuang T."/>
            <person name="Xiang C."/>
            <person name="Zhu J.K."/>
            <person name="Oliver M.J."/>
            <person name="He Y."/>
        </authorList>
    </citation>
    <scope>NUCLEOTIDE SEQUENCE [LARGE SCALE GENOMIC DNA]</scope>
    <source>
        <strain evidence="2">cv. XS01</strain>
    </source>
</reference>
<evidence type="ECO:0000313" key="1">
    <source>
        <dbReference type="EMBL" id="KZT75664.1"/>
    </source>
</evidence>
<proteinExistence type="predicted"/>
<protein>
    <submittedName>
        <fullName evidence="1">Uncharacterized protein</fullName>
    </submittedName>
</protein>
<sequence length="99" mass="10539">MVARPSRILGDASHAWTSAAVRLVACTGRSKSSASRESSRYAARASSQLRWPAVATLVEDLRTLLPPGEAPLLRRWSSAGRMVADDCVALVAALRALPP</sequence>
<name>A0A2Z6ZRB7_9LAMI</name>
<dbReference type="EMBL" id="KV208524">
    <property type="protein sequence ID" value="KZT75664.1"/>
    <property type="molecule type" value="Genomic_DNA"/>
</dbReference>